<feature type="transmembrane region" description="Helical" evidence="1">
    <location>
        <begin position="12"/>
        <end position="29"/>
    </location>
</feature>
<feature type="transmembrane region" description="Helical" evidence="1">
    <location>
        <begin position="156"/>
        <end position="173"/>
    </location>
</feature>
<keyword evidence="3" id="KW-1185">Reference proteome</keyword>
<gene>
    <name evidence="2" type="ORF">SPHA_65446</name>
</gene>
<feature type="transmembrane region" description="Helical" evidence="1">
    <location>
        <begin position="35"/>
        <end position="54"/>
    </location>
</feature>
<keyword evidence="1" id="KW-0812">Transmembrane</keyword>
<feature type="transmembrane region" description="Helical" evidence="1">
    <location>
        <begin position="61"/>
        <end position="84"/>
    </location>
</feature>
<dbReference type="EMBL" id="CAHIKZ030004724">
    <property type="protein sequence ID" value="CAE1314593.1"/>
    <property type="molecule type" value="Genomic_DNA"/>
</dbReference>
<proteinExistence type="predicted"/>
<organism evidence="2 3">
    <name type="scientific">Acanthosepion pharaonis</name>
    <name type="common">Pharaoh cuttlefish</name>
    <name type="synonym">Sepia pharaonis</name>
    <dbReference type="NCBI Taxonomy" id="158019"/>
    <lineage>
        <taxon>Eukaryota</taxon>
        <taxon>Metazoa</taxon>
        <taxon>Spiralia</taxon>
        <taxon>Lophotrochozoa</taxon>
        <taxon>Mollusca</taxon>
        <taxon>Cephalopoda</taxon>
        <taxon>Coleoidea</taxon>
        <taxon>Decapodiformes</taxon>
        <taxon>Sepiida</taxon>
        <taxon>Sepiina</taxon>
        <taxon>Sepiidae</taxon>
        <taxon>Acanthosepion</taxon>
    </lineage>
</organism>
<protein>
    <submittedName>
        <fullName evidence="2">Uncharacterized protein</fullName>
    </submittedName>
</protein>
<keyword evidence="1" id="KW-0472">Membrane</keyword>
<evidence type="ECO:0000256" key="1">
    <source>
        <dbReference type="SAM" id="Phobius"/>
    </source>
</evidence>
<comment type="caution">
    <text evidence="2">The sequence shown here is derived from an EMBL/GenBank/DDBJ whole genome shotgun (WGS) entry which is preliminary data.</text>
</comment>
<accession>A0A812DZT3</accession>
<dbReference type="Proteomes" id="UP000597762">
    <property type="component" value="Unassembled WGS sequence"/>
</dbReference>
<evidence type="ECO:0000313" key="2">
    <source>
        <dbReference type="EMBL" id="CAE1314593.1"/>
    </source>
</evidence>
<name>A0A812DZT3_ACAPH</name>
<feature type="transmembrane region" description="Helical" evidence="1">
    <location>
        <begin position="90"/>
        <end position="112"/>
    </location>
</feature>
<reference evidence="2" key="1">
    <citation type="submission" date="2021-01" db="EMBL/GenBank/DDBJ databases">
        <authorList>
            <person name="Li R."/>
            <person name="Bekaert M."/>
        </authorList>
    </citation>
    <scope>NUCLEOTIDE SEQUENCE</scope>
    <source>
        <strain evidence="2">Farmed</strain>
    </source>
</reference>
<sequence length="286" mass="32131">MTDVRHPSFPFRLPLILSSFSFQFCLSFLSNSPSFFSFSILSSFLLISPHISFLSIALPLFTFFSSSIFSFFLSIAPISLTLFFRHLSSLFFLSLSFIPSLSLSLLSLLLSLSRFSTSLSPPHFTPSLSLSFSLSLSLSVSFAFSKSLFPSLFSPFSPLLFYLHLSLRLYSFLHISLPRKVSPFLLFSLPISKFSFHLSSPLICLSLPLFLSLTPPLTEPQHFVRIHFFRSYSTDTDRNPMGLGCHIAFVADGLTRDIYNGDDEPLLGTGINAMPIWWEAGIEDTH</sequence>
<keyword evidence="1" id="KW-1133">Transmembrane helix</keyword>
<dbReference type="AlphaFoldDB" id="A0A812DZT3"/>
<evidence type="ECO:0000313" key="3">
    <source>
        <dbReference type="Proteomes" id="UP000597762"/>
    </source>
</evidence>